<accession>A0A5C3DT81</accession>
<dbReference type="AlphaFoldDB" id="A0A5C3DT81"/>
<proteinExistence type="predicted"/>
<evidence type="ECO:0000256" key="1">
    <source>
        <dbReference type="SAM" id="MobiDB-lite"/>
    </source>
</evidence>
<name>A0A5C3DT81_9BASI</name>
<keyword evidence="3" id="KW-1185">Reference proteome</keyword>
<reference evidence="2 3" key="1">
    <citation type="submission" date="2018-03" db="EMBL/GenBank/DDBJ databases">
        <authorList>
            <person name="Guldener U."/>
        </authorList>
    </citation>
    <scope>NUCLEOTIDE SEQUENCE [LARGE SCALE GENOMIC DNA]</scope>
    <source>
        <strain evidence="2 3">NBRC100155</strain>
    </source>
</reference>
<organism evidence="2 3">
    <name type="scientific">Ustilago trichophora</name>
    <dbReference type="NCBI Taxonomy" id="86804"/>
    <lineage>
        <taxon>Eukaryota</taxon>
        <taxon>Fungi</taxon>
        <taxon>Dikarya</taxon>
        <taxon>Basidiomycota</taxon>
        <taxon>Ustilaginomycotina</taxon>
        <taxon>Ustilaginomycetes</taxon>
        <taxon>Ustilaginales</taxon>
        <taxon>Ustilaginaceae</taxon>
        <taxon>Ustilago</taxon>
    </lineage>
</organism>
<gene>
    <name evidence="2" type="ORF">UTRI_01146_B</name>
</gene>
<protein>
    <submittedName>
        <fullName evidence="2">Uncharacterized protein</fullName>
    </submittedName>
</protein>
<feature type="compositionally biased region" description="Basic and acidic residues" evidence="1">
    <location>
        <begin position="100"/>
        <end position="123"/>
    </location>
</feature>
<dbReference type="EMBL" id="OOIN01000003">
    <property type="protein sequence ID" value="SPO21663.1"/>
    <property type="molecule type" value="Genomic_DNA"/>
</dbReference>
<sequence length="123" mass="14166">MERTREPLSGYPRTTKPAVLDHVVPWPSRRRWLNATTKIQATQFKSEAEQPRQLSEGVLASRGWRCVVDSARGDQIRARPLLSVSTGQRRLCSSSLPHSKARDNSAYRIRETFRREPPTRRNV</sequence>
<feature type="region of interest" description="Disordered" evidence="1">
    <location>
        <begin position="93"/>
        <end position="123"/>
    </location>
</feature>
<dbReference type="Proteomes" id="UP000324022">
    <property type="component" value="Unassembled WGS sequence"/>
</dbReference>
<evidence type="ECO:0000313" key="3">
    <source>
        <dbReference type="Proteomes" id="UP000324022"/>
    </source>
</evidence>
<evidence type="ECO:0000313" key="2">
    <source>
        <dbReference type="EMBL" id="SPO21663.1"/>
    </source>
</evidence>